<dbReference type="InterPro" id="IPR051796">
    <property type="entry name" value="ISF_SsuE-like"/>
</dbReference>
<evidence type="ECO:0000256" key="2">
    <source>
        <dbReference type="ARBA" id="ARBA00022643"/>
    </source>
</evidence>
<protein>
    <submittedName>
        <fullName evidence="4">NADPH-dependent FMN reductase</fullName>
    </submittedName>
</protein>
<evidence type="ECO:0000313" key="5">
    <source>
        <dbReference type="Proteomes" id="UP000256913"/>
    </source>
</evidence>
<dbReference type="PANTHER" id="PTHR43278:SF4">
    <property type="entry name" value="NAD(P)H-DEPENDENT FMN-CONTAINING OXIDOREDUCTASE YWQN-RELATED"/>
    <property type="match status" value="1"/>
</dbReference>
<gene>
    <name evidence="4" type="ORF">DFJ67_4548</name>
</gene>
<dbReference type="Pfam" id="PF03358">
    <property type="entry name" value="FMN_red"/>
    <property type="match status" value="1"/>
</dbReference>
<feature type="domain" description="NADPH-dependent FMN reductase-like" evidence="3">
    <location>
        <begin position="7"/>
        <end position="128"/>
    </location>
</feature>
<name>A0A3D9ZXJ3_9ACTN</name>
<dbReference type="Gene3D" id="3.40.50.360">
    <property type="match status" value="1"/>
</dbReference>
<sequence length="183" mass="20155">MDERSFLFLIGSTRRGGNTEALAVEAARQLPAAVPQRWLRLDELPLPDFIDVRHSGDGVYPAPTGNGRVLLDATLAATDLVLATPLHWYTMSTSTKRYLDHWSGWLRVPGVDFRDRMRGRALWGVSAVSNLDLSLADPLAGTLRLTADYLGMRFGGHLLGYANKPGEMRADADGLARAKTFFN</sequence>
<dbReference type="PANTHER" id="PTHR43278">
    <property type="entry name" value="NAD(P)H-DEPENDENT FMN-CONTAINING OXIDOREDUCTASE YWQN-RELATED"/>
    <property type="match status" value="1"/>
</dbReference>
<dbReference type="InterPro" id="IPR029039">
    <property type="entry name" value="Flavoprotein-like_sf"/>
</dbReference>
<keyword evidence="2" id="KW-0288">FMN</keyword>
<organism evidence="4 5">
    <name type="scientific">Asanoa ferruginea</name>
    <dbReference type="NCBI Taxonomy" id="53367"/>
    <lineage>
        <taxon>Bacteria</taxon>
        <taxon>Bacillati</taxon>
        <taxon>Actinomycetota</taxon>
        <taxon>Actinomycetes</taxon>
        <taxon>Micromonosporales</taxon>
        <taxon>Micromonosporaceae</taxon>
        <taxon>Asanoa</taxon>
    </lineage>
</organism>
<dbReference type="RefSeq" id="WP_116069803.1">
    <property type="nucleotide sequence ID" value="NZ_BONB01000120.1"/>
</dbReference>
<dbReference type="EMBL" id="QUMQ01000001">
    <property type="protein sequence ID" value="REF98530.1"/>
    <property type="molecule type" value="Genomic_DNA"/>
</dbReference>
<dbReference type="Proteomes" id="UP000256913">
    <property type="component" value="Unassembled WGS sequence"/>
</dbReference>
<dbReference type="AlphaFoldDB" id="A0A3D9ZXJ3"/>
<evidence type="ECO:0000256" key="1">
    <source>
        <dbReference type="ARBA" id="ARBA00022630"/>
    </source>
</evidence>
<proteinExistence type="predicted"/>
<evidence type="ECO:0000259" key="3">
    <source>
        <dbReference type="Pfam" id="PF03358"/>
    </source>
</evidence>
<dbReference type="SUPFAM" id="SSF52218">
    <property type="entry name" value="Flavoproteins"/>
    <property type="match status" value="1"/>
</dbReference>
<comment type="caution">
    <text evidence="4">The sequence shown here is derived from an EMBL/GenBank/DDBJ whole genome shotgun (WGS) entry which is preliminary data.</text>
</comment>
<keyword evidence="1" id="KW-0285">Flavoprotein</keyword>
<reference evidence="4 5" key="1">
    <citation type="submission" date="2018-08" db="EMBL/GenBank/DDBJ databases">
        <title>Sequencing the genomes of 1000 actinobacteria strains.</title>
        <authorList>
            <person name="Klenk H.-P."/>
        </authorList>
    </citation>
    <scope>NUCLEOTIDE SEQUENCE [LARGE SCALE GENOMIC DNA]</scope>
    <source>
        <strain evidence="4 5">DSM 44099</strain>
    </source>
</reference>
<dbReference type="GO" id="GO:0016491">
    <property type="term" value="F:oxidoreductase activity"/>
    <property type="evidence" value="ECO:0007669"/>
    <property type="project" value="InterPro"/>
</dbReference>
<accession>A0A3D9ZXJ3</accession>
<keyword evidence="5" id="KW-1185">Reference proteome</keyword>
<dbReference type="InterPro" id="IPR005025">
    <property type="entry name" value="FMN_Rdtase-like_dom"/>
</dbReference>
<evidence type="ECO:0000313" key="4">
    <source>
        <dbReference type="EMBL" id="REF98530.1"/>
    </source>
</evidence>
<dbReference type="OrthoDB" id="9805976at2"/>